<evidence type="ECO:0000256" key="5">
    <source>
        <dbReference type="ARBA" id="ARBA00023136"/>
    </source>
</evidence>
<dbReference type="eggNOG" id="KOG3765">
    <property type="taxonomic scope" value="Eukaryota"/>
</dbReference>
<sequence>MYLGLYSASVRAATLDGGGRRRDWGYWDTPAKELKLCYNALYSANPTNFSDFLDGSPSKRLKALAAQCRSYPSGPLAAAVYLPLVRREPWEGRQANGGTCDGTARTDGTAPISDSGTPTPHEPNSYSAGGGSTAAAAAAATAGACEPRLSESNAAALRNATATLEALFRDLDAQPPPAPSYSFPSFLDLTGAAGGSRAVSNANATAAAAAAAAGADADAGATPAATAIGACVLRLMLLYELVADEVMAALMPINALRNAAILAADTPLVAMVDVDLSPSLSLSQHLLSNRTRAAELQRRAEAERTVWVIPAFDTQRRLSLPGREAVADLAVAVPHSAKGTRLVALWKKAEKIYPFAYDVYRAGHSATDYNKWFRSKLDYQVSYRPGYEPWFIGARMALPAYDARFRGYSWNKVTNVRHVAALRFSFWVITDSWLVHRPHAPTASCTVCTKEKPSKSSPPLPSEKVTTAALDKRIRFKGKWHRARDAFIRRAKGFYQSAVDLMRQGNYEPVTDVAWRNCRRVLSWWQQRDGGDASGAAGNASAAATAR</sequence>
<keyword evidence="3" id="KW-0735">Signal-anchor</keyword>
<protein>
    <submittedName>
        <fullName evidence="8">Uncharacterized protein</fullName>
    </submittedName>
</protein>
<accession>D8TQW7</accession>
<dbReference type="InterPro" id="IPR051292">
    <property type="entry name" value="Xyl/GlcA_transferase"/>
</dbReference>
<evidence type="ECO:0000256" key="1">
    <source>
        <dbReference type="ARBA" id="ARBA00004606"/>
    </source>
</evidence>
<dbReference type="RefSeq" id="XP_002948848.1">
    <property type="nucleotide sequence ID" value="XM_002948802.1"/>
</dbReference>
<dbReference type="EMBL" id="GL378332">
    <property type="protein sequence ID" value="EFJ50228.1"/>
    <property type="molecule type" value="Genomic_DNA"/>
</dbReference>
<keyword evidence="4" id="KW-1133">Transmembrane helix</keyword>
<dbReference type="InParanoid" id="D8TQW7"/>
<evidence type="ECO:0000256" key="6">
    <source>
        <dbReference type="ARBA" id="ARBA00023180"/>
    </source>
</evidence>
<dbReference type="STRING" id="3068.D8TQW7"/>
<dbReference type="GO" id="GO:0035269">
    <property type="term" value="P:protein O-linked glycosylation via mannose"/>
    <property type="evidence" value="ECO:0007669"/>
    <property type="project" value="TreeGrafter"/>
</dbReference>
<feature type="region of interest" description="Disordered" evidence="7">
    <location>
        <begin position="92"/>
        <end position="131"/>
    </location>
</feature>
<keyword evidence="9" id="KW-1185">Reference proteome</keyword>
<evidence type="ECO:0000256" key="3">
    <source>
        <dbReference type="ARBA" id="ARBA00022968"/>
    </source>
</evidence>
<reference evidence="8 9" key="1">
    <citation type="journal article" date="2010" name="Science">
        <title>Genomic analysis of organismal complexity in the multicellular green alga Volvox carteri.</title>
        <authorList>
            <person name="Prochnik S.E."/>
            <person name="Umen J."/>
            <person name="Nedelcu A.M."/>
            <person name="Hallmann A."/>
            <person name="Miller S.M."/>
            <person name="Nishii I."/>
            <person name="Ferris P."/>
            <person name="Kuo A."/>
            <person name="Mitros T."/>
            <person name="Fritz-Laylin L.K."/>
            <person name="Hellsten U."/>
            <person name="Chapman J."/>
            <person name="Simakov O."/>
            <person name="Rensing S.A."/>
            <person name="Terry A."/>
            <person name="Pangilinan J."/>
            <person name="Kapitonov V."/>
            <person name="Jurka J."/>
            <person name="Salamov A."/>
            <person name="Shapiro H."/>
            <person name="Schmutz J."/>
            <person name="Grimwood J."/>
            <person name="Lindquist E."/>
            <person name="Lucas S."/>
            <person name="Grigoriev I.V."/>
            <person name="Schmitt R."/>
            <person name="Kirk D."/>
            <person name="Rokhsar D.S."/>
        </authorList>
    </citation>
    <scope>NUCLEOTIDE SEQUENCE [LARGE SCALE GENOMIC DNA]</scope>
    <source>
        <strain evidence="9">f. Nagariensis / Eve</strain>
    </source>
</reference>
<feature type="compositionally biased region" description="Polar residues" evidence="7">
    <location>
        <begin position="112"/>
        <end position="126"/>
    </location>
</feature>
<dbReference type="Pfam" id="PF13896">
    <property type="entry name" value="Glyco_transf_49"/>
    <property type="match status" value="1"/>
</dbReference>
<evidence type="ECO:0000256" key="7">
    <source>
        <dbReference type="SAM" id="MobiDB-lite"/>
    </source>
</evidence>
<dbReference type="GO" id="GO:0042285">
    <property type="term" value="F:xylosyltransferase activity"/>
    <property type="evidence" value="ECO:0007669"/>
    <property type="project" value="TreeGrafter"/>
</dbReference>
<dbReference type="GeneID" id="9623553"/>
<keyword evidence="6" id="KW-0325">Glycoprotein</keyword>
<dbReference type="GO" id="GO:0015020">
    <property type="term" value="F:glucuronosyltransferase activity"/>
    <property type="evidence" value="ECO:0007669"/>
    <property type="project" value="TreeGrafter"/>
</dbReference>
<dbReference type="OrthoDB" id="526117at2759"/>
<comment type="subcellular location">
    <subcellularLocation>
        <location evidence="1">Membrane</location>
        <topology evidence="1">Single-pass type II membrane protein</topology>
    </subcellularLocation>
</comment>
<evidence type="ECO:0000313" key="9">
    <source>
        <dbReference type="Proteomes" id="UP000001058"/>
    </source>
</evidence>
<evidence type="ECO:0000256" key="4">
    <source>
        <dbReference type="ARBA" id="ARBA00022989"/>
    </source>
</evidence>
<evidence type="ECO:0000313" key="8">
    <source>
        <dbReference type="EMBL" id="EFJ50228.1"/>
    </source>
</evidence>
<evidence type="ECO:0000256" key="2">
    <source>
        <dbReference type="ARBA" id="ARBA00022692"/>
    </source>
</evidence>
<gene>
    <name evidence="8" type="ORF">VOLCADRAFT_89141</name>
</gene>
<name>D8TQW7_VOLCA</name>
<dbReference type="Proteomes" id="UP000001058">
    <property type="component" value="Unassembled WGS sequence"/>
</dbReference>
<dbReference type="AlphaFoldDB" id="D8TQW7"/>
<dbReference type="GO" id="GO:0016020">
    <property type="term" value="C:membrane"/>
    <property type="evidence" value="ECO:0007669"/>
    <property type="project" value="UniProtKB-SubCell"/>
</dbReference>
<dbReference type="KEGG" id="vcn:VOLCADRAFT_89141"/>
<dbReference type="PANTHER" id="PTHR12270:SF52">
    <property type="entry name" value="GLYCOSYLTRANSFERASE-LIKE PROTEIN GNT13-RELATED"/>
    <property type="match status" value="1"/>
</dbReference>
<keyword evidence="2" id="KW-0812">Transmembrane</keyword>
<organism evidence="9">
    <name type="scientific">Volvox carteri f. nagariensis</name>
    <dbReference type="NCBI Taxonomy" id="3068"/>
    <lineage>
        <taxon>Eukaryota</taxon>
        <taxon>Viridiplantae</taxon>
        <taxon>Chlorophyta</taxon>
        <taxon>core chlorophytes</taxon>
        <taxon>Chlorophyceae</taxon>
        <taxon>CS clade</taxon>
        <taxon>Chlamydomonadales</taxon>
        <taxon>Volvocaceae</taxon>
        <taxon>Volvox</taxon>
    </lineage>
</organism>
<dbReference type="PANTHER" id="PTHR12270">
    <property type="entry name" value="GLYCOSYLTRANSFERASE-RELATED"/>
    <property type="match status" value="1"/>
</dbReference>
<proteinExistence type="predicted"/>
<keyword evidence="5" id="KW-0472">Membrane</keyword>